<dbReference type="PRINTS" id="PR00037">
    <property type="entry name" value="HTHLACR"/>
</dbReference>
<dbReference type="GO" id="GO:0003700">
    <property type="term" value="F:DNA-binding transcription factor activity"/>
    <property type="evidence" value="ECO:0007669"/>
    <property type="project" value="InterPro"/>
</dbReference>
<dbReference type="OrthoDB" id="9797223at2"/>
<dbReference type="AlphaFoldDB" id="A0A366I410"/>
<evidence type="ECO:0000256" key="2">
    <source>
        <dbReference type="ARBA" id="ARBA00023125"/>
    </source>
</evidence>
<keyword evidence="6" id="KW-1185">Reference proteome</keyword>
<protein>
    <submittedName>
        <fullName evidence="5">DeoR family transcriptional regulator</fullName>
    </submittedName>
</protein>
<dbReference type="GO" id="GO:0003677">
    <property type="term" value="F:DNA binding"/>
    <property type="evidence" value="ECO:0007669"/>
    <property type="project" value="UniProtKB-KW"/>
</dbReference>
<dbReference type="Gene3D" id="1.10.10.10">
    <property type="entry name" value="Winged helix-like DNA-binding domain superfamily/Winged helix DNA-binding domain"/>
    <property type="match status" value="1"/>
</dbReference>
<dbReference type="PROSITE" id="PS51000">
    <property type="entry name" value="HTH_DEOR_2"/>
    <property type="match status" value="1"/>
</dbReference>
<dbReference type="Pfam" id="PF00455">
    <property type="entry name" value="DeoRC"/>
    <property type="match status" value="1"/>
</dbReference>
<dbReference type="PANTHER" id="PTHR30363">
    <property type="entry name" value="HTH-TYPE TRANSCRIPTIONAL REGULATOR SRLR-RELATED"/>
    <property type="match status" value="1"/>
</dbReference>
<accession>A0A366I410</accession>
<dbReference type="SMART" id="SM01134">
    <property type="entry name" value="DeoRC"/>
    <property type="match status" value="1"/>
</dbReference>
<dbReference type="SUPFAM" id="SSF100950">
    <property type="entry name" value="NagB/RpiA/CoA transferase-like"/>
    <property type="match status" value="1"/>
</dbReference>
<dbReference type="PROSITE" id="PS00894">
    <property type="entry name" value="HTH_DEOR_1"/>
    <property type="match status" value="1"/>
</dbReference>
<dbReference type="InterPro" id="IPR037171">
    <property type="entry name" value="NagB/RpiA_transferase-like"/>
</dbReference>
<dbReference type="InterPro" id="IPR050313">
    <property type="entry name" value="Carb_Metab_HTH_regulators"/>
</dbReference>
<evidence type="ECO:0000313" key="5">
    <source>
        <dbReference type="EMBL" id="RBP61353.1"/>
    </source>
</evidence>
<dbReference type="Gene3D" id="3.40.50.1360">
    <property type="match status" value="1"/>
</dbReference>
<reference evidence="5 6" key="1">
    <citation type="submission" date="2018-06" db="EMBL/GenBank/DDBJ databases">
        <title>Genomic Encyclopedia of Type Strains, Phase IV (KMG-IV): sequencing the most valuable type-strain genomes for metagenomic binning, comparative biology and taxonomic classification.</title>
        <authorList>
            <person name="Goeker M."/>
        </authorList>
    </citation>
    <scope>NUCLEOTIDE SEQUENCE [LARGE SCALE GENOMIC DNA]</scope>
    <source>
        <strain evidence="5 6">DSM 22112</strain>
    </source>
</reference>
<feature type="domain" description="HTH deoR-type" evidence="4">
    <location>
        <begin position="9"/>
        <end position="64"/>
    </location>
</feature>
<dbReference type="EMBL" id="QNRX01000014">
    <property type="protein sequence ID" value="RBP61353.1"/>
    <property type="molecule type" value="Genomic_DNA"/>
</dbReference>
<dbReference type="InterPro" id="IPR014036">
    <property type="entry name" value="DeoR-like_C"/>
</dbReference>
<proteinExistence type="predicted"/>
<dbReference type="InterPro" id="IPR018356">
    <property type="entry name" value="Tscrpt_reg_HTH_DeoR_CS"/>
</dbReference>
<keyword evidence="2" id="KW-0238">DNA-binding</keyword>
<dbReference type="InterPro" id="IPR036388">
    <property type="entry name" value="WH-like_DNA-bd_sf"/>
</dbReference>
<dbReference type="RefSeq" id="WP_113921180.1">
    <property type="nucleotide sequence ID" value="NZ_QNRX01000014.1"/>
</dbReference>
<gene>
    <name evidence="5" type="ORF">DES36_11435</name>
</gene>
<name>A0A366I410_9FIRM</name>
<dbReference type="SUPFAM" id="SSF46785">
    <property type="entry name" value="Winged helix' DNA-binding domain"/>
    <property type="match status" value="1"/>
</dbReference>
<dbReference type="Proteomes" id="UP000253490">
    <property type="component" value="Unassembled WGS sequence"/>
</dbReference>
<evidence type="ECO:0000256" key="1">
    <source>
        <dbReference type="ARBA" id="ARBA00023015"/>
    </source>
</evidence>
<dbReference type="InterPro" id="IPR036390">
    <property type="entry name" value="WH_DNA-bd_sf"/>
</dbReference>
<organism evidence="5 6">
    <name type="scientific">Alkalibaculum bacchi</name>
    <dbReference type="NCBI Taxonomy" id="645887"/>
    <lineage>
        <taxon>Bacteria</taxon>
        <taxon>Bacillati</taxon>
        <taxon>Bacillota</taxon>
        <taxon>Clostridia</taxon>
        <taxon>Eubacteriales</taxon>
        <taxon>Eubacteriaceae</taxon>
        <taxon>Alkalibaculum</taxon>
    </lineage>
</organism>
<evidence type="ECO:0000313" key="6">
    <source>
        <dbReference type="Proteomes" id="UP000253490"/>
    </source>
</evidence>
<sequence length="258" mass="28896">MITISNRSVLNRRNIILKRLNKDGRILIGELASSLKVSNETIRKDLIAMEQQGFLRREHGSAVLASESDEEAIEFRNMDNLRVKNRIAKEALKYIPQSDSTVIAIDAGSTTWCLARLLAQRSRQNIITSSIPVAELFNKDVNNVYMLGGLMRQKDKSVYGQWALNCINSVGISVAVLGSGGTKSMDGLCAVTFDDAKLKKAMIRNSELSIALLDSTKFQKRSMVEAAKWEEIDYVITDSDIEEEVRERLSKRTNLIIV</sequence>
<keyword evidence="1" id="KW-0805">Transcription regulation</keyword>
<dbReference type="PANTHER" id="PTHR30363:SF44">
    <property type="entry name" value="AGA OPERON TRANSCRIPTIONAL REPRESSOR-RELATED"/>
    <property type="match status" value="1"/>
</dbReference>
<evidence type="ECO:0000259" key="4">
    <source>
        <dbReference type="PROSITE" id="PS51000"/>
    </source>
</evidence>
<dbReference type="SMART" id="SM00420">
    <property type="entry name" value="HTH_DEOR"/>
    <property type="match status" value="1"/>
</dbReference>
<keyword evidence="3" id="KW-0804">Transcription</keyword>
<evidence type="ECO:0000256" key="3">
    <source>
        <dbReference type="ARBA" id="ARBA00023163"/>
    </source>
</evidence>
<dbReference type="InterPro" id="IPR001034">
    <property type="entry name" value="DeoR_HTH"/>
</dbReference>
<dbReference type="Pfam" id="PF08220">
    <property type="entry name" value="HTH_DeoR"/>
    <property type="match status" value="1"/>
</dbReference>
<comment type="caution">
    <text evidence="5">The sequence shown here is derived from an EMBL/GenBank/DDBJ whole genome shotgun (WGS) entry which is preliminary data.</text>
</comment>